<dbReference type="Gene3D" id="1.20.1280.170">
    <property type="entry name" value="Exocyst complex component Exo70"/>
    <property type="match status" value="1"/>
</dbReference>
<dbReference type="Proteomes" id="UP000019384">
    <property type="component" value="Unassembled WGS sequence"/>
</dbReference>
<keyword evidence="7" id="KW-1185">Reference proteome</keyword>
<reference evidence="6" key="1">
    <citation type="submission" date="2013-12" db="EMBL/GenBank/DDBJ databases">
        <authorList>
            <person name="Genoscope - CEA"/>
        </authorList>
    </citation>
    <scope>NUCLEOTIDE SEQUENCE</scope>
    <source>
        <strain evidence="6">CBS 1993</strain>
    </source>
</reference>
<dbReference type="EMBL" id="HG793129">
    <property type="protein sequence ID" value="CDK28725.1"/>
    <property type="molecule type" value="Genomic_DNA"/>
</dbReference>
<feature type="domain" description="Exocyst complex subunit Exo70 C-terminal" evidence="5">
    <location>
        <begin position="233"/>
        <end position="609"/>
    </location>
</feature>
<dbReference type="GO" id="GO:0015031">
    <property type="term" value="P:protein transport"/>
    <property type="evidence" value="ECO:0007669"/>
    <property type="project" value="UniProtKB-KW"/>
</dbReference>
<keyword evidence="4" id="KW-0653">Protein transport</keyword>
<dbReference type="OrthoDB" id="1922221at2759"/>
<comment type="subcellular location">
    <subcellularLocation>
        <location evidence="4">Bud</location>
    </subcellularLocation>
    <subcellularLocation>
        <location evidence="4">Bud neck</location>
    </subcellularLocation>
</comment>
<dbReference type="GO" id="GO:0005935">
    <property type="term" value="C:cellular bud neck"/>
    <property type="evidence" value="ECO:0007669"/>
    <property type="project" value="UniProtKB-SubCell"/>
</dbReference>
<evidence type="ECO:0000259" key="5">
    <source>
        <dbReference type="Pfam" id="PF03081"/>
    </source>
</evidence>
<dbReference type="GO" id="GO:0005546">
    <property type="term" value="F:phosphatidylinositol-4,5-bisphosphate binding"/>
    <property type="evidence" value="ECO:0007669"/>
    <property type="project" value="InterPro"/>
</dbReference>
<name>W6MXE0_9ASCO</name>
<evidence type="ECO:0000313" key="6">
    <source>
        <dbReference type="EMBL" id="CDK28725.1"/>
    </source>
</evidence>
<dbReference type="PANTHER" id="PTHR12542">
    <property type="entry name" value="EXOCYST COMPLEX PROTEIN EXO70"/>
    <property type="match status" value="1"/>
</dbReference>
<reference evidence="6" key="2">
    <citation type="submission" date="2014-02" db="EMBL/GenBank/DDBJ databases">
        <title>Complete DNA sequence of /Kuraishia capsulata/ illustrates novel genomic features among budding yeasts (/Saccharomycotina/).</title>
        <authorList>
            <person name="Morales L."/>
            <person name="Noel B."/>
            <person name="Porcel B."/>
            <person name="Marcet-Houben M."/>
            <person name="Hullo M-F."/>
            <person name="Sacerdot C."/>
            <person name="Tekaia F."/>
            <person name="Leh-Louis V."/>
            <person name="Despons L."/>
            <person name="Khanna V."/>
            <person name="Aury J-M."/>
            <person name="Barbe V."/>
            <person name="Couloux A."/>
            <person name="Labadie K."/>
            <person name="Pelletier E."/>
            <person name="Souciet J-L."/>
            <person name="Boekhout T."/>
            <person name="Gabaldon T."/>
            <person name="Wincker P."/>
            <person name="Dujon B."/>
        </authorList>
    </citation>
    <scope>NUCLEOTIDE SEQUENCE</scope>
    <source>
        <strain evidence="6">CBS 1993</strain>
    </source>
</reference>
<comment type="function">
    <text evidence="4">Involved in the secretory pathway as part of the exocyst complex which tethers secretory vesicles to the sites of exocytosis. Also plays a role in the assembly of the exocyst.</text>
</comment>
<accession>W6MXE0</accession>
<gene>
    <name evidence="6" type="ORF">KUCA_T00004709001</name>
</gene>
<dbReference type="PANTHER" id="PTHR12542:SF41">
    <property type="entry name" value="EXOCYST COMPLEX COMPONENT 7"/>
    <property type="match status" value="1"/>
</dbReference>
<evidence type="ECO:0000256" key="2">
    <source>
        <dbReference type="ARBA" id="ARBA00022448"/>
    </source>
</evidence>
<dbReference type="Pfam" id="PF03081">
    <property type="entry name" value="Exo70_C"/>
    <property type="match status" value="1"/>
</dbReference>
<dbReference type="InterPro" id="IPR004140">
    <property type="entry name" value="Exo70"/>
</dbReference>
<comment type="similarity">
    <text evidence="1 4">Belongs to the EXO70 family.</text>
</comment>
<dbReference type="Gene3D" id="1.20.58.1150">
    <property type="match status" value="1"/>
</dbReference>
<dbReference type="Gene3D" id="1.20.1310.30">
    <property type="match status" value="1"/>
</dbReference>
<keyword evidence="2 4" id="KW-0813">Transport</keyword>
<keyword evidence="3 4" id="KW-0268">Exocytosis</keyword>
<evidence type="ECO:0000256" key="4">
    <source>
        <dbReference type="RuleBase" id="RU365026"/>
    </source>
</evidence>
<protein>
    <recommendedName>
        <fullName evidence="4">Exocyst complex protein EXO70</fullName>
    </recommendedName>
</protein>
<evidence type="ECO:0000256" key="3">
    <source>
        <dbReference type="ARBA" id="ARBA00022483"/>
    </source>
</evidence>
<dbReference type="InterPro" id="IPR016159">
    <property type="entry name" value="Cullin_repeat-like_dom_sf"/>
</dbReference>
<evidence type="ECO:0000256" key="1">
    <source>
        <dbReference type="ARBA" id="ARBA00006756"/>
    </source>
</evidence>
<dbReference type="RefSeq" id="XP_022460715.1">
    <property type="nucleotide sequence ID" value="XM_022601473.1"/>
</dbReference>
<dbReference type="GO" id="GO:0000145">
    <property type="term" value="C:exocyst"/>
    <property type="evidence" value="ECO:0007669"/>
    <property type="project" value="InterPro"/>
</dbReference>
<dbReference type="GeneID" id="34522103"/>
<dbReference type="STRING" id="1382522.W6MXE0"/>
<sequence>MTTEELLIDVDEADVAVLDDNLRSIRQIGQTMSSSLKDIQDRATSSSRNISPLVRSSKKLGMYHTNIVESFEVIKVIKSYAKRASQLEAVLNDSESIRKVGVKGFVDILNKTNALKDEIQNAGLQDFEGIISGLRSSVTEGLLYLRLYYDDVLAKYSQSFDPIPYLEKKEHYPIVQKKALDDMRMIFHYYSKIGSFAEERLVSQRSDMVRMSMKPLESSTVPSSIKATYDRGSNGIATYSEALIQFVTSESQLYGAIAGETDDVKRLFSSVFKQAFQSYNDVLNKIIDFSVTHTSGHGPLVFEVYHWVNKVLSNIRANIFTPPTFLVESMSKAKIQSENFFKEFLVAIDAKFTEGPGANPVGESGISSRASECLTRLTKLADFHDLLYPVIQSIDSGGWYPHPKPLWAQTFSTVSGSLSADKADPRFLLSSFFSDVLDAIFVNLEIKNKPLLKKENLGIMLLVNISVAEEFMKKTKLGLVLGQPGTDRLEKLKKRARTYFRDAWSSCAQYLMDVTVINGSAHGSSLTSKEREAIKEKFKNFNHEFEERCKAFKSYRITDPKLKKYLVDEISFLVPLYGRFYDKHSGGDFTKNASKYIKFDKSQLEQAIRSLAN</sequence>
<dbReference type="GO" id="GO:0006887">
    <property type="term" value="P:exocytosis"/>
    <property type="evidence" value="ECO:0007669"/>
    <property type="project" value="UniProtKB-KW"/>
</dbReference>
<evidence type="ECO:0000313" key="7">
    <source>
        <dbReference type="Proteomes" id="UP000019384"/>
    </source>
</evidence>
<organism evidence="6 7">
    <name type="scientific">Kuraishia capsulata CBS 1993</name>
    <dbReference type="NCBI Taxonomy" id="1382522"/>
    <lineage>
        <taxon>Eukaryota</taxon>
        <taxon>Fungi</taxon>
        <taxon>Dikarya</taxon>
        <taxon>Ascomycota</taxon>
        <taxon>Saccharomycotina</taxon>
        <taxon>Pichiomycetes</taxon>
        <taxon>Pichiales</taxon>
        <taxon>Pichiaceae</taxon>
        <taxon>Kuraishia</taxon>
    </lineage>
</organism>
<proteinExistence type="inferred from homology"/>
<dbReference type="Gene3D" id="1.10.357.60">
    <property type="match status" value="1"/>
</dbReference>
<dbReference type="InterPro" id="IPR046364">
    <property type="entry name" value="Exo70_C"/>
</dbReference>
<dbReference type="AlphaFoldDB" id="W6MXE0"/>
<dbReference type="SUPFAM" id="SSF74788">
    <property type="entry name" value="Cullin repeat-like"/>
    <property type="match status" value="1"/>
</dbReference>
<dbReference type="HOGENOM" id="CLU_010236_4_1_1"/>